<dbReference type="GO" id="GO:0005634">
    <property type="term" value="C:nucleus"/>
    <property type="evidence" value="ECO:0007669"/>
    <property type="project" value="TreeGrafter"/>
</dbReference>
<feature type="domain" description="Protein kinase" evidence="6">
    <location>
        <begin position="52"/>
        <end position="319"/>
    </location>
</feature>
<dbReference type="PANTHER" id="PTHR24345">
    <property type="entry name" value="SERINE/THREONINE-PROTEIN KINASE PLK"/>
    <property type="match status" value="1"/>
</dbReference>
<keyword evidence="2" id="KW-0808">Transferase</keyword>
<gene>
    <name evidence="7" type="ORF">B4U79_17548</name>
</gene>
<dbReference type="SUPFAM" id="SSF56112">
    <property type="entry name" value="Protein kinase-like (PK-like)"/>
    <property type="match status" value="1"/>
</dbReference>
<keyword evidence="4 7" id="KW-0418">Kinase</keyword>
<protein>
    <submittedName>
        <fullName evidence="7">Testis-specific serine/threonine-protein kinase 3-like protein</fullName>
    </submittedName>
</protein>
<dbReference type="GO" id="GO:0005524">
    <property type="term" value="F:ATP binding"/>
    <property type="evidence" value="ECO:0007669"/>
    <property type="project" value="UniProtKB-KW"/>
</dbReference>
<dbReference type="Pfam" id="PF00069">
    <property type="entry name" value="Pkinase"/>
    <property type="match status" value="1"/>
</dbReference>
<keyword evidence="8" id="KW-1185">Reference proteome</keyword>
<evidence type="ECO:0000313" key="8">
    <source>
        <dbReference type="Proteomes" id="UP000285301"/>
    </source>
</evidence>
<dbReference type="PANTHER" id="PTHR24345:SF0">
    <property type="entry name" value="CELL CYCLE SERINE_THREONINE-PROTEIN KINASE CDC5_MSD2"/>
    <property type="match status" value="1"/>
</dbReference>
<dbReference type="OrthoDB" id="6510901at2759"/>
<dbReference type="PIRSF" id="PIRSF000654">
    <property type="entry name" value="Integrin-linked_kinase"/>
    <property type="match status" value="1"/>
</dbReference>
<keyword evidence="3" id="KW-0547">Nucleotide-binding</keyword>
<accession>A0A443R7K5</accession>
<evidence type="ECO:0000259" key="6">
    <source>
        <dbReference type="PROSITE" id="PS50011"/>
    </source>
</evidence>
<dbReference type="AlphaFoldDB" id="A0A443R7K5"/>
<dbReference type="STRING" id="1965070.A0A443R7K5"/>
<evidence type="ECO:0000256" key="4">
    <source>
        <dbReference type="ARBA" id="ARBA00022777"/>
    </source>
</evidence>
<dbReference type="PROSITE" id="PS50011">
    <property type="entry name" value="PROTEIN_KINASE_DOM"/>
    <property type="match status" value="1"/>
</dbReference>
<proteinExistence type="predicted"/>
<sequence>MKEVRDPVKVREELNNRRREKWHELFLKNFNELEAPEMVHWEESLDRKGFEVLRTQHRGNGEFSECYTGKWVEIQKEVACKVLRFKEAVMKYKIENPVRQLKLLNNLSHSKLIEMIKIFEITKTQKIYIFMQLAEQGSVSDLINKSRKPIEESLAKRWAVDCATGLAYLHSMGIAHRRVTAKNMLIDARNEAKLSLPDLFFELCDQQGKVRNCNNPGSRGSHWAPECLQGPYDPLQADVWAFGVVVYYMLITKAPFMHYHKFDKMKDEIDRKLWSSSFQTSVDPSIRLTEAQKKFFEKIFVLDVITRPAIDEVFALPWLST</sequence>
<dbReference type="GO" id="GO:0004674">
    <property type="term" value="F:protein serine/threonine kinase activity"/>
    <property type="evidence" value="ECO:0007669"/>
    <property type="project" value="UniProtKB-KW"/>
</dbReference>
<evidence type="ECO:0000256" key="1">
    <source>
        <dbReference type="ARBA" id="ARBA00022527"/>
    </source>
</evidence>
<keyword evidence="5" id="KW-0067">ATP-binding</keyword>
<evidence type="ECO:0000256" key="5">
    <source>
        <dbReference type="ARBA" id="ARBA00022840"/>
    </source>
</evidence>
<comment type="caution">
    <text evidence="7">The sequence shown here is derived from an EMBL/GenBank/DDBJ whole genome shotgun (WGS) entry which is preliminary data.</text>
</comment>
<dbReference type="InterPro" id="IPR000719">
    <property type="entry name" value="Prot_kinase_dom"/>
</dbReference>
<organism evidence="7 8">
    <name type="scientific">Dinothrombium tinctorium</name>
    <dbReference type="NCBI Taxonomy" id="1965070"/>
    <lineage>
        <taxon>Eukaryota</taxon>
        <taxon>Metazoa</taxon>
        <taxon>Ecdysozoa</taxon>
        <taxon>Arthropoda</taxon>
        <taxon>Chelicerata</taxon>
        <taxon>Arachnida</taxon>
        <taxon>Acari</taxon>
        <taxon>Acariformes</taxon>
        <taxon>Trombidiformes</taxon>
        <taxon>Prostigmata</taxon>
        <taxon>Anystina</taxon>
        <taxon>Parasitengona</taxon>
        <taxon>Trombidioidea</taxon>
        <taxon>Trombidiidae</taxon>
        <taxon>Dinothrombium</taxon>
    </lineage>
</organism>
<dbReference type="Gene3D" id="1.10.510.10">
    <property type="entry name" value="Transferase(Phosphotransferase) domain 1"/>
    <property type="match status" value="1"/>
</dbReference>
<dbReference type="EMBL" id="NCKU01001787">
    <property type="protein sequence ID" value="RWS11255.1"/>
    <property type="molecule type" value="Genomic_DNA"/>
</dbReference>
<dbReference type="Proteomes" id="UP000285301">
    <property type="component" value="Unassembled WGS sequence"/>
</dbReference>
<evidence type="ECO:0000256" key="3">
    <source>
        <dbReference type="ARBA" id="ARBA00022741"/>
    </source>
</evidence>
<dbReference type="InterPro" id="IPR011009">
    <property type="entry name" value="Kinase-like_dom_sf"/>
</dbReference>
<evidence type="ECO:0000256" key="2">
    <source>
        <dbReference type="ARBA" id="ARBA00022679"/>
    </source>
</evidence>
<reference evidence="7 8" key="1">
    <citation type="journal article" date="2018" name="Gigascience">
        <title>Genomes of trombidid mites reveal novel predicted allergens and laterally-transferred genes associated with secondary metabolism.</title>
        <authorList>
            <person name="Dong X."/>
            <person name="Chaisiri K."/>
            <person name="Xia D."/>
            <person name="Armstrong S.D."/>
            <person name="Fang Y."/>
            <person name="Donnelly M.J."/>
            <person name="Kadowaki T."/>
            <person name="McGarry J.W."/>
            <person name="Darby A.C."/>
            <person name="Makepeace B.L."/>
        </authorList>
    </citation>
    <scope>NUCLEOTIDE SEQUENCE [LARGE SCALE GENOMIC DNA]</scope>
    <source>
        <strain evidence="7">UoL-WK</strain>
    </source>
</reference>
<keyword evidence="1" id="KW-0723">Serine/threonine-protein kinase</keyword>
<evidence type="ECO:0000313" key="7">
    <source>
        <dbReference type="EMBL" id="RWS11255.1"/>
    </source>
</evidence>
<name>A0A443R7K5_9ACAR</name>